<dbReference type="RefSeq" id="WP_200377492.1">
    <property type="nucleotide sequence ID" value="NZ_NRRU01000001.1"/>
</dbReference>
<dbReference type="Proteomes" id="UP001041814">
    <property type="component" value="Unassembled WGS sequence"/>
</dbReference>
<dbReference type="EMBL" id="NRRU01000001">
    <property type="protein sequence ID" value="MBK1711272.1"/>
    <property type="molecule type" value="Genomic_DNA"/>
</dbReference>
<keyword evidence="3" id="KW-1185">Reference proteome</keyword>
<proteinExistence type="predicted"/>
<evidence type="ECO:0000313" key="2">
    <source>
        <dbReference type="EMBL" id="MBK1711272.1"/>
    </source>
</evidence>
<accession>A0ABS1DR46</accession>
<feature type="chain" id="PRO_5046390959" evidence="1">
    <location>
        <begin position="21"/>
        <end position="112"/>
    </location>
</feature>
<reference evidence="2" key="2">
    <citation type="journal article" date="2020" name="Microorganisms">
        <title>Osmotic Adaptation and Compatible Solute Biosynthesis of Phototrophic Bacteria as Revealed from Genome Analyses.</title>
        <authorList>
            <person name="Imhoff J.F."/>
            <person name="Rahn T."/>
            <person name="Kunzel S."/>
            <person name="Keller A."/>
            <person name="Neulinger S.C."/>
        </authorList>
    </citation>
    <scope>NUCLEOTIDE SEQUENCE</scope>
    <source>
        <strain evidence="2">IM 151</strain>
    </source>
</reference>
<evidence type="ECO:0000256" key="1">
    <source>
        <dbReference type="SAM" id="SignalP"/>
    </source>
</evidence>
<organism evidence="2 3">
    <name type="scientific">Rubrivivax gelatinosus</name>
    <name type="common">Rhodocyclus gelatinosus</name>
    <name type="synonym">Rhodopseudomonas gelatinosa</name>
    <dbReference type="NCBI Taxonomy" id="28068"/>
    <lineage>
        <taxon>Bacteria</taxon>
        <taxon>Pseudomonadati</taxon>
        <taxon>Pseudomonadota</taxon>
        <taxon>Betaproteobacteria</taxon>
        <taxon>Burkholderiales</taxon>
        <taxon>Sphaerotilaceae</taxon>
        <taxon>Rubrivivax</taxon>
    </lineage>
</organism>
<keyword evidence="1" id="KW-0732">Signal</keyword>
<name>A0ABS1DR46_RUBGE</name>
<gene>
    <name evidence="2" type="ORF">CKO43_00585</name>
</gene>
<evidence type="ECO:0000313" key="3">
    <source>
        <dbReference type="Proteomes" id="UP001041814"/>
    </source>
</evidence>
<sequence length="112" mass="11421">MCKKTCSGACRCANANTAAAVDAVNALGAALSQPPAGGEQMTDEWLVEQAGRAAWIAAAGFAPEAQQAAFLRGIANRVLMSFGCDPAAALAVPFTGRLRAGTEVVHQETTPC</sequence>
<reference evidence="2" key="1">
    <citation type="submission" date="2017-08" db="EMBL/GenBank/DDBJ databases">
        <authorList>
            <person name="Imhoff J.F."/>
            <person name="Rahn T."/>
            <person name="Kuenzel S."/>
            <person name="Neulinger S.C."/>
        </authorList>
    </citation>
    <scope>NUCLEOTIDE SEQUENCE</scope>
    <source>
        <strain evidence="2">IM 151</strain>
    </source>
</reference>
<feature type="signal peptide" evidence="1">
    <location>
        <begin position="1"/>
        <end position="20"/>
    </location>
</feature>
<protein>
    <submittedName>
        <fullName evidence="2">Uncharacterized protein</fullName>
    </submittedName>
</protein>
<comment type="caution">
    <text evidence="2">The sequence shown here is derived from an EMBL/GenBank/DDBJ whole genome shotgun (WGS) entry which is preliminary data.</text>
</comment>